<evidence type="ECO:0000259" key="12">
    <source>
        <dbReference type="Pfam" id="PF07992"/>
    </source>
</evidence>
<dbReference type="FunFam" id="1.10.10.1100:FF:000002">
    <property type="entry name" value="Nitrite reductase large subunit"/>
    <property type="match status" value="1"/>
</dbReference>
<sequence length="772" mass="87259">MKTQKLVIIGNGMAGVRCAEEILKYAASAFDITIIGSEPHGNYNRIMLSSVLQGGTNMKDIMINDIDWYKENGITLYVGETVKRLNRQGKTVETDSGRKVLYDKVVIATGSSPFMIPLPGIDLEGVMAFRTVEDCEKMVSSAKSYKKATVIGGGLLGLEAAKGLLHLGMEVDVVHLGPYLMERQLDEKAAKLLQEELEHQGMNFLLEKQSERLLGRKRVKGIEFKDGSSVRTDLVVMAVGVRPNITLAKESGLEMNRAIIVNDYMQTSDPDIYAVGECVEHRGFVYGLVKPLYEQGVVLAKHLCEQPTRGYQGTILSTQLKISGVDVFSVGQFHDSDDTESIMMLDETESIYKKVVFQDDCAVGAVLYGDTKEGTQLMEMIAKGEKREMVKEILMNAHPQTEDHLAEMPMSQTICNCNNVSKGTIIEAVQKHDCSTVDEIKACTKASGSCGGCKPMVAEMLSYIQSDQFNETIVEEPFCACTSLTENEVVDHIVHERLTTIDEVRNKLNWVRDGCEGCIKALRYYLRMIYQRTELTGDLDELVGVQKQDDGRFTLTLPIKGVLLTGEYLQELTLIMKEYNQPHLAVTENQQLTLIDVEETDVLSVMDRLNIERKYASDFWIHHVRTSIVKQNLKQLYVNDMYQLAEALDSVIDHRFAPQHVYITVANDFDKNSTVEKGLTLVRMSRGWEMYIHDTLISIVNREDVNSYVIALIQYYRETASYLEELNSWLNRIGLIHIRELIYEDDLRDQLLNDFTQSTENEWDKSNHVMNK</sequence>
<dbReference type="STRING" id="1236971.JCM9152_213"/>
<comment type="caution">
    <text evidence="14">The sequence shown here is derived from an EMBL/GenBank/DDBJ whole genome shotgun (WGS) entry which is preliminary data.</text>
</comment>
<evidence type="ECO:0000313" key="14">
    <source>
        <dbReference type="EMBL" id="GAE28876.1"/>
    </source>
</evidence>
<dbReference type="InterPro" id="IPR036136">
    <property type="entry name" value="Nit/Sulf_reduc_fer-like_dom_sf"/>
</dbReference>
<dbReference type="RefSeq" id="WP_035339870.1">
    <property type="nucleotide sequence ID" value="NZ_BAUU01000001.1"/>
</dbReference>
<dbReference type="InterPro" id="IPR041854">
    <property type="entry name" value="BFD-like_2Fe2S-bd_dom_sf"/>
</dbReference>
<reference evidence="14" key="1">
    <citation type="journal article" date="2014" name="Genome Announc.">
        <title>Draft Genome Sequences of Three Alkaliphilic Bacillus Strains, Bacillus wakoensis JCM 9140T, Bacillus akibai JCM 9157T, and Bacillus hemicellulosilyticus JCM 9152T.</title>
        <authorList>
            <person name="Yuki M."/>
            <person name="Oshima K."/>
            <person name="Suda W."/>
            <person name="Oshida Y."/>
            <person name="Kitamura K."/>
            <person name="Iida T."/>
            <person name="Hattori M."/>
            <person name="Ohkuma M."/>
        </authorList>
    </citation>
    <scope>NUCLEOTIDE SEQUENCE [LARGE SCALE GENOMIC DNA]</scope>
    <source>
        <strain evidence="14">JCM 9152</strain>
    </source>
</reference>
<feature type="domain" description="FAD/NAD(P)-binding" evidence="12">
    <location>
        <begin position="5"/>
        <end position="279"/>
    </location>
</feature>
<dbReference type="SUPFAM" id="SSF55124">
    <property type="entry name" value="Nitrite/Sulfite reductase N-terminal domain-like"/>
    <property type="match status" value="1"/>
</dbReference>
<dbReference type="InterPro" id="IPR023753">
    <property type="entry name" value="FAD/NAD-binding_dom"/>
</dbReference>
<dbReference type="GO" id="GO:0046872">
    <property type="term" value="F:metal ion binding"/>
    <property type="evidence" value="ECO:0007669"/>
    <property type="project" value="UniProtKB-KW"/>
</dbReference>
<dbReference type="CDD" id="cd19944">
    <property type="entry name" value="NirB_Fer2_BFD-like_2"/>
    <property type="match status" value="1"/>
</dbReference>
<dbReference type="PRINTS" id="PR00411">
    <property type="entry name" value="PNDRDTASEI"/>
</dbReference>
<dbReference type="Proteomes" id="UP000018895">
    <property type="component" value="Unassembled WGS sequence"/>
</dbReference>
<dbReference type="Pfam" id="PF03460">
    <property type="entry name" value="NIR_SIR_ferr"/>
    <property type="match status" value="1"/>
</dbReference>
<feature type="domain" description="NADH-rubredoxin oxidoreductase C-terminal" evidence="13">
    <location>
        <begin position="317"/>
        <end position="384"/>
    </location>
</feature>
<dbReference type="GO" id="GO:0050661">
    <property type="term" value="F:NADP binding"/>
    <property type="evidence" value="ECO:0007669"/>
    <property type="project" value="InterPro"/>
</dbReference>
<protein>
    <submittedName>
        <fullName evidence="14">Nitrite reductase</fullName>
    </submittedName>
</protein>
<keyword evidence="2" id="KW-0285">Flavoprotein</keyword>
<dbReference type="NCBIfam" id="TIGR02374">
    <property type="entry name" value="nitri_red_nirB"/>
    <property type="match status" value="1"/>
</dbReference>
<dbReference type="InterPro" id="IPR016156">
    <property type="entry name" value="FAD/NAD-linked_Rdtase_dimer_sf"/>
</dbReference>
<dbReference type="InterPro" id="IPR041575">
    <property type="entry name" value="Rubredoxin_C"/>
</dbReference>
<dbReference type="SUPFAM" id="SSF56014">
    <property type="entry name" value="Nitrite and sulphite reductase 4Fe-4S domain-like"/>
    <property type="match status" value="1"/>
</dbReference>
<evidence type="ECO:0000256" key="1">
    <source>
        <dbReference type="ARBA" id="ARBA00001974"/>
    </source>
</evidence>
<dbReference type="InterPro" id="IPR050260">
    <property type="entry name" value="FAD-bd_OxRdtase"/>
</dbReference>
<dbReference type="SUPFAM" id="SSF51905">
    <property type="entry name" value="FAD/NAD(P)-binding domain"/>
    <property type="match status" value="2"/>
</dbReference>
<dbReference type="FunFam" id="3.50.50.60:FF:000033">
    <property type="entry name" value="Nitrite reductase [NAD(P)H], large subunit"/>
    <property type="match status" value="1"/>
</dbReference>
<dbReference type="Gene3D" id="1.10.10.1100">
    <property type="entry name" value="BFD-like [2Fe-2S]-binding domain"/>
    <property type="match status" value="1"/>
</dbReference>
<dbReference type="OrthoDB" id="9792592at2"/>
<evidence type="ECO:0000259" key="13">
    <source>
        <dbReference type="Pfam" id="PF18267"/>
    </source>
</evidence>
<dbReference type="GO" id="GO:0051537">
    <property type="term" value="F:2 iron, 2 sulfur cluster binding"/>
    <property type="evidence" value="ECO:0007669"/>
    <property type="project" value="UniProtKB-KW"/>
</dbReference>
<keyword evidence="8" id="KW-0534">Nitrate assimilation</keyword>
<organism evidence="14 15">
    <name type="scientific">Halalkalibacter hemicellulosilyticusJCM 9152</name>
    <dbReference type="NCBI Taxonomy" id="1236971"/>
    <lineage>
        <taxon>Bacteria</taxon>
        <taxon>Bacillati</taxon>
        <taxon>Bacillota</taxon>
        <taxon>Bacilli</taxon>
        <taxon>Bacillales</taxon>
        <taxon>Bacillaceae</taxon>
        <taxon>Halalkalibacter</taxon>
    </lineage>
</organism>
<comment type="cofactor">
    <cofactor evidence="9">
        <name>[2Fe-2S] cluster</name>
        <dbReference type="ChEBI" id="CHEBI:190135"/>
    </cofactor>
</comment>
<evidence type="ECO:0000256" key="3">
    <source>
        <dbReference type="ARBA" id="ARBA00022714"/>
    </source>
</evidence>
<gene>
    <name evidence="14" type="ORF">JCM9152_213</name>
</gene>
<dbReference type="Gene3D" id="3.50.50.60">
    <property type="entry name" value="FAD/NAD(P)-binding domain"/>
    <property type="match status" value="2"/>
</dbReference>
<keyword evidence="3" id="KW-0001">2Fe-2S</keyword>
<name>W4Q9Z6_9BACI</name>
<dbReference type="GO" id="GO:0098809">
    <property type="term" value="F:nitrite reductase activity"/>
    <property type="evidence" value="ECO:0007669"/>
    <property type="project" value="InterPro"/>
</dbReference>
<evidence type="ECO:0000256" key="4">
    <source>
        <dbReference type="ARBA" id="ARBA00022723"/>
    </source>
</evidence>
<proteinExistence type="predicted"/>
<dbReference type="InterPro" id="IPR045854">
    <property type="entry name" value="NO2/SO3_Rdtase_4Fe4S_sf"/>
</dbReference>
<dbReference type="GO" id="GO:0050660">
    <property type="term" value="F:flavin adenine dinucleotide binding"/>
    <property type="evidence" value="ECO:0007669"/>
    <property type="project" value="InterPro"/>
</dbReference>
<dbReference type="InterPro" id="IPR012744">
    <property type="entry name" value="Nitri_red_NirB"/>
</dbReference>
<feature type="domain" description="BFD-like [2Fe-2S]-binding" evidence="11">
    <location>
        <begin position="414"/>
        <end position="461"/>
    </location>
</feature>
<dbReference type="Pfam" id="PF07992">
    <property type="entry name" value="Pyr_redox_2"/>
    <property type="match status" value="1"/>
</dbReference>
<dbReference type="Pfam" id="PF04324">
    <property type="entry name" value="Fer2_BFD"/>
    <property type="match status" value="2"/>
</dbReference>
<evidence type="ECO:0000256" key="5">
    <source>
        <dbReference type="ARBA" id="ARBA00022827"/>
    </source>
</evidence>
<keyword evidence="6" id="KW-0408">Iron</keyword>
<keyword evidence="15" id="KW-1185">Reference proteome</keyword>
<evidence type="ECO:0000259" key="10">
    <source>
        <dbReference type="Pfam" id="PF03460"/>
    </source>
</evidence>
<dbReference type="AlphaFoldDB" id="W4Q9Z6"/>
<dbReference type="Gene3D" id="3.90.480.10">
    <property type="entry name" value="Sulfite Reductase Hemoprotein,Domain 2"/>
    <property type="match status" value="1"/>
</dbReference>
<accession>W4Q9Z6</accession>
<evidence type="ECO:0000256" key="7">
    <source>
        <dbReference type="ARBA" id="ARBA00023014"/>
    </source>
</evidence>
<evidence type="ECO:0000313" key="15">
    <source>
        <dbReference type="Proteomes" id="UP000018895"/>
    </source>
</evidence>
<evidence type="ECO:0000256" key="8">
    <source>
        <dbReference type="ARBA" id="ARBA00023063"/>
    </source>
</evidence>
<dbReference type="InterPro" id="IPR036188">
    <property type="entry name" value="FAD/NAD-bd_sf"/>
</dbReference>
<keyword evidence="7" id="KW-0411">Iron-sulfur</keyword>
<dbReference type="PANTHER" id="PTHR43429">
    <property type="entry name" value="PYRIDINE NUCLEOTIDE-DISULFIDE OXIDOREDUCTASE DOMAIN-CONTAINING"/>
    <property type="match status" value="1"/>
</dbReference>
<feature type="domain" description="BFD-like [2Fe-2S]-binding" evidence="11">
    <location>
        <begin position="479"/>
        <end position="527"/>
    </location>
</feature>
<evidence type="ECO:0000259" key="11">
    <source>
        <dbReference type="Pfam" id="PF04324"/>
    </source>
</evidence>
<evidence type="ECO:0000256" key="2">
    <source>
        <dbReference type="ARBA" id="ARBA00022630"/>
    </source>
</evidence>
<keyword evidence="5" id="KW-0274">FAD</keyword>
<dbReference type="CDD" id="cd19943">
    <property type="entry name" value="NirB_Fer2_BFD-like_1"/>
    <property type="match status" value="1"/>
</dbReference>
<keyword evidence="4" id="KW-0479">Metal-binding</keyword>
<evidence type="ECO:0000256" key="6">
    <source>
        <dbReference type="ARBA" id="ARBA00023004"/>
    </source>
</evidence>
<evidence type="ECO:0000256" key="9">
    <source>
        <dbReference type="ARBA" id="ARBA00034078"/>
    </source>
</evidence>
<feature type="domain" description="Nitrite/Sulfite reductase ferredoxin-like" evidence="10">
    <location>
        <begin position="546"/>
        <end position="610"/>
    </location>
</feature>
<dbReference type="Pfam" id="PF18267">
    <property type="entry name" value="Rubredoxin_C"/>
    <property type="match status" value="1"/>
</dbReference>
<dbReference type="InterPro" id="IPR007419">
    <property type="entry name" value="BFD-like_2Fe2S-bd_dom"/>
</dbReference>
<dbReference type="PANTHER" id="PTHR43429:SF3">
    <property type="entry name" value="NITRITE REDUCTASE [NAD(P)H]"/>
    <property type="match status" value="1"/>
</dbReference>
<comment type="cofactor">
    <cofactor evidence="1">
        <name>FAD</name>
        <dbReference type="ChEBI" id="CHEBI:57692"/>
    </cofactor>
</comment>
<dbReference type="EMBL" id="BAUU01000001">
    <property type="protein sequence ID" value="GAE28876.1"/>
    <property type="molecule type" value="Genomic_DNA"/>
</dbReference>
<dbReference type="Gene3D" id="3.30.390.30">
    <property type="match status" value="1"/>
</dbReference>
<dbReference type="PRINTS" id="PR00368">
    <property type="entry name" value="FADPNR"/>
</dbReference>
<dbReference type="GO" id="GO:0042128">
    <property type="term" value="P:nitrate assimilation"/>
    <property type="evidence" value="ECO:0007669"/>
    <property type="project" value="UniProtKB-KW"/>
</dbReference>
<dbReference type="InterPro" id="IPR005117">
    <property type="entry name" value="NiRdtase/SiRdtase_haem-b_fer"/>
</dbReference>